<organism evidence="5">
    <name type="scientific">Tetraodon nigroviridis</name>
    <name type="common">Spotted green pufferfish</name>
    <name type="synonym">Chelonodon nigroviridis</name>
    <dbReference type="NCBI Taxonomy" id="99883"/>
    <lineage>
        <taxon>Eukaryota</taxon>
        <taxon>Metazoa</taxon>
        <taxon>Chordata</taxon>
        <taxon>Craniata</taxon>
        <taxon>Vertebrata</taxon>
        <taxon>Euteleostomi</taxon>
        <taxon>Actinopterygii</taxon>
        <taxon>Neopterygii</taxon>
        <taxon>Teleostei</taxon>
        <taxon>Neoteleostei</taxon>
        <taxon>Acanthomorphata</taxon>
        <taxon>Eupercaria</taxon>
        <taxon>Tetraodontiformes</taxon>
        <taxon>Tetradontoidea</taxon>
        <taxon>Tetraodontidae</taxon>
        <taxon>Tetraodon</taxon>
    </lineage>
</organism>
<gene>
    <name evidence="5" type="ORF">GSTENG00008924001</name>
</gene>
<evidence type="ECO:0000256" key="3">
    <source>
        <dbReference type="PROSITE-ProRule" id="PRU00043"/>
    </source>
</evidence>
<evidence type="ECO:0000313" key="5">
    <source>
        <dbReference type="EMBL" id="CAF93328.1"/>
    </source>
</evidence>
<proteinExistence type="predicted"/>
<accession>Q4T1A4</accession>
<dbReference type="PRINTS" id="PR00205">
    <property type="entry name" value="CADHERIN"/>
</dbReference>
<dbReference type="Gene3D" id="2.60.40.60">
    <property type="entry name" value="Cadherins"/>
    <property type="match status" value="1"/>
</dbReference>
<comment type="caution">
    <text evidence="5">The sequence shown here is derived from an EMBL/GenBank/DDBJ whole genome shotgun (WGS) entry which is preliminary data.</text>
</comment>
<evidence type="ECO:0000256" key="1">
    <source>
        <dbReference type="ARBA" id="ARBA00004370"/>
    </source>
</evidence>
<keyword evidence="2" id="KW-0472">Membrane</keyword>
<dbReference type="EMBL" id="CAAE01010690">
    <property type="protein sequence ID" value="CAF93328.1"/>
    <property type="molecule type" value="Genomic_DNA"/>
</dbReference>
<evidence type="ECO:0000259" key="4">
    <source>
        <dbReference type="PROSITE" id="PS50268"/>
    </source>
</evidence>
<dbReference type="AlphaFoldDB" id="Q4T1A4"/>
<dbReference type="KEGG" id="tng:GSTEN00008924G001"/>
<dbReference type="CDD" id="cd11304">
    <property type="entry name" value="Cadherin_repeat"/>
    <property type="match status" value="1"/>
</dbReference>
<reference evidence="5" key="2">
    <citation type="submission" date="2004-02" db="EMBL/GenBank/DDBJ databases">
        <authorList>
            <consortium name="Genoscope"/>
            <consortium name="Whitehead Institute Centre for Genome Research"/>
        </authorList>
    </citation>
    <scope>NUCLEOTIDE SEQUENCE</scope>
</reference>
<name>Q4T1A4_TETNG</name>
<protein>
    <submittedName>
        <fullName evidence="5">(spotted green pufferfish) hypothetical protein</fullName>
    </submittedName>
</protein>
<dbReference type="InterPro" id="IPR002126">
    <property type="entry name" value="Cadherin-like_dom"/>
</dbReference>
<feature type="non-terminal residue" evidence="5">
    <location>
        <position position="1"/>
    </location>
</feature>
<reference evidence="5" key="1">
    <citation type="journal article" date="2004" name="Nature">
        <title>Genome duplication in the teleost fish Tetraodon nigroviridis reveals the early vertebrate proto-karyotype.</title>
        <authorList>
            <person name="Jaillon O."/>
            <person name="Aury J.-M."/>
            <person name="Brunet F."/>
            <person name="Petit J.-L."/>
            <person name="Stange-Thomann N."/>
            <person name="Mauceli E."/>
            <person name="Bouneau L."/>
            <person name="Fischer C."/>
            <person name="Ozouf-Costaz C."/>
            <person name="Bernot A."/>
            <person name="Nicaud S."/>
            <person name="Jaffe D."/>
            <person name="Fisher S."/>
            <person name="Lutfalla G."/>
            <person name="Dossat C."/>
            <person name="Segurens B."/>
            <person name="Dasilva C."/>
            <person name="Salanoubat M."/>
            <person name="Levy M."/>
            <person name="Boudet N."/>
            <person name="Castellano S."/>
            <person name="Anthouard V."/>
            <person name="Jubin C."/>
            <person name="Castelli V."/>
            <person name="Katinka M."/>
            <person name="Vacherie B."/>
            <person name="Biemont C."/>
            <person name="Skalli Z."/>
            <person name="Cattolico L."/>
            <person name="Poulain J."/>
            <person name="De Berardinis V."/>
            <person name="Cruaud C."/>
            <person name="Duprat S."/>
            <person name="Brottier P."/>
            <person name="Coutanceau J.-P."/>
            <person name="Gouzy J."/>
            <person name="Parra G."/>
            <person name="Lardier G."/>
            <person name="Chapple C."/>
            <person name="McKernan K.J."/>
            <person name="McEwan P."/>
            <person name="Bosak S."/>
            <person name="Kellis M."/>
            <person name="Volff J.-N."/>
            <person name="Guigo R."/>
            <person name="Zody M.C."/>
            <person name="Mesirov J."/>
            <person name="Lindblad-Toh K."/>
            <person name="Birren B."/>
            <person name="Nusbaum C."/>
            <person name="Kahn D."/>
            <person name="Robinson-Rechavi M."/>
            <person name="Laudet V."/>
            <person name="Schachter V."/>
            <person name="Quetier F."/>
            <person name="Saurin W."/>
            <person name="Scarpelli C."/>
            <person name="Wincker P."/>
            <person name="Lander E.S."/>
            <person name="Weissenbach J."/>
            <person name="Roest Crollius H."/>
        </authorList>
    </citation>
    <scope>NUCLEOTIDE SEQUENCE [LARGE SCALE GENOMIC DNA]</scope>
</reference>
<feature type="domain" description="Cadherin" evidence="4">
    <location>
        <begin position="4"/>
        <end position="42"/>
    </location>
</feature>
<evidence type="ECO:0000256" key="2">
    <source>
        <dbReference type="ARBA" id="ARBA00023136"/>
    </source>
</evidence>
<dbReference type="OrthoDB" id="6252479at2759"/>
<dbReference type="GO" id="GO:0016020">
    <property type="term" value="C:membrane"/>
    <property type="evidence" value="ECO:0007669"/>
    <property type="project" value="UniProtKB-SubCell"/>
</dbReference>
<dbReference type="SUPFAM" id="SSF49313">
    <property type="entry name" value="Cadherin-like"/>
    <property type="match status" value="1"/>
</dbReference>
<dbReference type="InterPro" id="IPR015919">
    <property type="entry name" value="Cadherin-like_sf"/>
</dbReference>
<dbReference type="GO" id="GO:0005509">
    <property type="term" value="F:calcium ion binding"/>
    <property type="evidence" value="ECO:0007669"/>
    <property type="project" value="UniProtKB-UniRule"/>
</dbReference>
<keyword evidence="3" id="KW-0106">Calcium</keyword>
<dbReference type="PROSITE" id="PS50268">
    <property type="entry name" value="CADHERIN_2"/>
    <property type="match status" value="1"/>
</dbReference>
<comment type="subcellular location">
    <subcellularLocation>
        <location evidence="1">Membrane</location>
    </subcellularLocation>
</comment>
<sequence>GIEYVLNITAVDDNASGGPQALSSTAQVIVGVDDVNNNKPVFEKVR</sequence>
<dbReference type="GO" id="GO:0007156">
    <property type="term" value="P:homophilic cell adhesion via plasma membrane adhesion molecules"/>
    <property type="evidence" value="ECO:0007669"/>
    <property type="project" value="InterPro"/>
</dbReference>